<name>A0A392NYV9_9FABA</name>
<accession>A0A392NYV9</accession>
<dbReference type="EMBL" id="LXQA010055997">
    <property type="protein sequence ID" value="MCI04624.1"/>
    <property type="molecule type" value="Genomic_DNA"/>
</dbReference>
<sequence>MLVIVFEWCCLHSLLLSVWCLDVRSLMLFCCVLGLVGFGFDQIVVLRCSVQVLCQGLWGVVLGSLAALQVAGSVRILRRN</sequence>
<dbReference type="Proteomes" id="UP000265520">
    <property type="component" value="Unassembled WGS sequence"/>
</dbReference>
<proteinExistence type="predicted"/>
<keyword evidence="1" id="KW-0472">Membrane</keyword>
<organism evidence="2 3">
    <name type="scientific">Trifolium medium</name>
    <dbReference type="NCBI Taxonomy" id="97028"/>
    <lineage>
        <taxon>Eukaryota</taxon>
        <taxon>Viridiplantae</taxon>
        <taxon>Streptophyta</taxon>
        <taxon>Embryophyta</taxon>
        <taxon>Tracheophyta</taxon>
        <taxon>Spermatophyta</taxon>
        <taxon>Magnoliopsida</taxon>
        <taxon>eudicotyledons</taxon>
        <taxon>Gunneridae</taxon>
        <taxon>Pentapetalae</taxon>
        <taxon>rosids</taxon>
        <taxon>fabids</taxon>
        <taxon>Fabales</taxon>
        <taxon>Fabaceae</taxon>
        <taxon>Papilionoideae</taxon>
        <taxon>50 kb inversion clade</taxon>
        <taxon>NPAAA clade</taxon>
        <taxon>Hologalegina</taxon>
        <taxon>IRL clade</taxon>
        <taxon>Trifolieae</taxon>
        <taxon>Trifolium</taxon>
    </lineage>
</organism>
<protein>
    <submittedName>
        <fullName evidence="2">Uncharacterized protein</fullName>
    </submittedName>
</protein>
<keyword evidence="1" id="KW-0812">Transmembrane</keyword>
<gene>
    <name evidence="2" type="ORF">A2U01_0025671</name>
</gene>
<keyword evidence="3" id="KW-1185">Reference proteome</keyword>
<keyword evidence="1" id="KW-1133">Transmembrane helix</keyword>
<evidence type="ECO:0000313" key="3">
    <source>
        <dbReference type="Proteomes" id="UP000265520"/>
    </source>
</evidence>
<comment type="caution">
    <text evidence="2">The sequence shown here is derived from an EMBL/GenBank/DDBJ whole genome shotgun (WGS) entry which is preliminary data.</text>
</comment>
<feature type="transmembrane region" description="Helical" evidence="1">
    <location>
        <begin position="57"/>
        <end position="77"/>
    </location>
</feature>
<dbReference type="AlphaFoldDB" id="A0A392NYV9"/>
<evidence type="ECO:0000313" key="2">
    <source>
        <dbReference type="EMBL" id="MCI04624.1"/>
    </source>
</evidence>
<evidence type="ECO:0000256" key="1">
    <source>
        <dbReference type="SAM" id="Phobius"/>
    </source>
</evidence>
<feature type="transmembrane region" description="Helical" evidence="1">
    <location>
        <begin position="26"/>
        <end position="45"/>
    </location>
</feature>
<reference evidence="2 3" key="1">
    <citation type="journal article" date="2018" name="Front. Plant Sci.">
        <title>Red Clover (Trifolium pratense) and Zigzag Clover (T. medium) - A Picture of Genomic Similarities and Differences.</title>
        <authorList>
            <person name="Dluhosova J."/>
            <person name="Istvanek J."/>
            <person name="Nedelnik J."/>
            <person name="Repkova J."/>
        </authorList>
    </citation>
    <scope>NUCLEOTIDE SEQUENCE [LARGE SCALE GENOMIC DNA]</scope>
    <source>
        <strain evidence="3">cv. 10/8</strain>
        <tissue evidence="2">Leaf</tissue>
    </source>
</reference>